<evidence type="ECO:0000313" key="13">
    <source>
        <dbReference type="Proteomes" id="UP001281410"/>
    </source>
</evidence>
<dbReference type="GO" id="GO:0016787">
    <property type="term" value="F:hydrolase activity"/>
    <property type="evidence" value="ECO:0007669"/>
    <property type="project" value="UniProtKB-KW"/>
</dbReference>
<evidence type="ECO:0000256" key="7">
    <source>
        <dbReference type="ARBA" id="ARBA00023242"/>
    </source>
</evidence>
<dbReference type="AlphaFoldDB" id="A0AAE0AP46"/>
<feature type="domain" description="Myb/SANT-like" evidence="9">
    <location>
        <begin position="17"/>
        <end position="92"/>
    </location>
</feature>
<organism evidence="12 13">
    <name type="scientific">Dipteronia sinensis</name>
    <dbReference type="NCBI Taxonomy" id="43782"/>
    <lineage>
        <taxon>Eukaryota</taxon>
        <taxon>Viridiplantae</taxon>
        <taxon>Streptophyta</taxon>
        <taxon>Embryophyta</taxon>
        <taxon>Tracheophyta</taxon>
        <taxon>Spermatophyta</taxon>
        <taxon>Magnoliopsida</taxon>
        <taxon>eudicotyledons</taxon>
        <taxon>Gunneridae</taxon>
        <taxon>Pentapetalae</taxon>
        <taxon>rosids</taxon>
        <taxon>malvids</taxon>
        <taxon>Sapindales</taxon>
        <taxon>Sapindaceae</taxon>
        <taxon>Hippocastanoideae</taxon>
        <taxon>Acereae</taxon>
        <taxon>Dipteronia</taxon>
    </lineage>
</organism>
<keyword evidence="7" id="KW-0539">Nucleus</keyword>
<evidence type="ECO:0000256" key="1">
    <source>
        <dbReference type="ARBA" id="ARBA00001968"/>
    </source>
</evidence>
<keyword evidence="6" id="KW-0378">Hydrolase</keyword>
<evidence type="ECO:0000256" key="2">
    <source>
        <dbReference type="ARBA" id="ARBA00004123"/>
    </source>
</evidence>
<evidence type="ECO:0000259" key="10">
    <source>
        <dbReference type="Pfam" id="PF13359"/>
    </source>
</evidence>
<evidence type="ECO:0008006" key="14">
    <source>
        <dbReference type="Google" id="ProtNLM"/>
    </source>
</evidence>
<dbReference type="PANTHER" id="PTHR22930">
    <property type="match status" value="1"/>
</dbReference>
<keyword evidence="4" id="KW-0540">Nuclease</keyword>
<dbReference type="PANTHER" id="PTHR22930:SF280">
    <property type="entry name" value="OS11G0202600 PROTEIN"/>
    <property type="match status" value="1"/>
</dbReference>
<proteinExistence type="inferred from homology"/>
<keyword evidence="13" id="KW-1185">Reference proteome</keyword>
<dbReference type="InterPro" id="IPR027806">
    <property type="entry name" value="HARBI1_dom"/>
</dbReference>
<dbReference type="GO" id="GO:0046872">
    <property type="term" value="F:metal ion binding"/>
    <property type="evidence" value="ECO:0007669"/>
    <property type="project" value="UniProtKB-KW"/>
</dbReference>
<dbReference type="EMBL" id="JANJYJ010000004">
    <property type="protein sequence ID" value="KAK3221059.1"/>
    <property type="molecule type" value="Genomic_DNA"/>
</dbReference>
<accession>A0AAE0AP46</accession>
<dbReference type="InterPro" id="IPR024752">
    <property type="entry name" value="Myb/SANT-like_dom"/>
</dbReference>
<evidence type="ECO:0000313" key="12">
    <source>
        <dbReference type="EMBL" id="KAK3221059.1"/>
    </source>
</evidence>
<comment type="caution">
    <text evidence="12">The sequence shown here is derived from an EMBL/GenBank/DDBJ whole genome shotgun (WGS) entry which is preliminary data.</text>
</comment>
<feature type="domain" description="DDE Tnp4" evidence="10">
    <location>
        <begin position="342"/>
        <end position="476"/>
    </location>
</feature>
<evidence type="ECO:0000259" key="9">
    <source>
        <dbReference type="Pfam" id="PF12776"/>
    </source>
</evidence>
<evidence type="ECO:0000256" key="4">
    <source>
        <dbReference type="ARBA" id="ARBA00022722"/>
    </source>
</evidence>
<dbReference type="Pfam" id="PF12776">
    <property type="entry name" value="Myb_DNA-bind_3"/>
    <property type="match status" value="1"/>
</dbReference>
<keyword evidence="5" id="KW-0479">Metal-binding</keyword>
<feature type="region of interest" description="Disordered" evidence="8">
    <location>
        <begin position="136"/>
        <end position="169"/>
    </location>
</feature>
<sequence>MEPVDVDVDVDVDYKAEWSTRNDVIFILILHEHVKKGDLQTSTFHKRVWSTIGDELFQQTKKRFTVLRLKSKFNRLRKKQREFSNLITHTRFETGQLSFSSSQVHLPSDEDREVEDNFINSGVHVNVIVENGDDDDDGVELTKVSNKKKGKRDRRSIGSSTNRRKNKWESMDTYFETAKEVMQVNMNYNNQSDSSDNESELEAEQQELEALELASALRRAEYYQYIDKMPCYTCGLTWYAFVQELLKEQSQLLEDDRHVTVLEAVGICLYILPHVAVMQVVAERFQRSKDMVYRQVKRVLKGLCGLAPNIIPEQTRGQQPPPLEIRNNPKFYPYFKNCIGAIDGTHISACVPAHKQNSYRDRKVQVTQNVMRVCSFDMMFIFVYTGWEGTANDSRVILDAIGRQENSFPHPNEGYYYVVDSGYINMPGFSTPYRGERYHLRDYEGQERAPRDPNELFNYRHSSLRNVIERCFGVLKK</sequence>
<dbReference type="InterPro" id="IPR058353">
    <property type="entry name" value="DUF8040"/>
</dbReference>
<comment type="cofactor">
    <cofactor evidence="1">
        <name>a divalent metal cation</name>
        <dbReference type="ChEBI" id="CHEBI:60240"/>
    </cofactor>
</comment>
<feature type="domain" description="DUF8040" evidence="11">
    <location>
        <begin position="248"/>
        <end position="304"/>
    </location>
</feature>
<evidence type="ECO:0000256" key="6">
    <source>
        <dbReference type="ARBA" id="ARBA00022801"/>
    </source>
</evidence>
<dbReference type="Pfam" id="PF26138">
    <property type="entry name" value="DUF8040"/>
    <property type="match status" value="1"/>
</dbReference>
<gene>
    <name evidence="12" type="ORF">Dsin_015029</name>
</gene>
<evidence type="ECO:0000256" key="5">
    <source>
        <dbReference type="ARBA" id="ARBA00022723"/>
    </source>
</evidence>
<dbReference type="InterPro" id="IPR045249">
    <property type="entry name" value="HARBI1-like"/>
</dbReference>
<dbReference type="GO" id="GO:0005634">
    <property type="term" value="C:nucleus"/>
    <property type="evidence" value="ECO:0007669"/>
    <property type="project" value="UniProtKB-SubCell"/>
</dbReference>
<name>A0AAE0AP46_9ROSI</name>
<evidence type="ECO:0000256" key="8">
    <source>
        <dbReference type="SAM" id="MobiDB-lite"/>
    </source>
</evidence>
<feature type="compositionally biased region" description="Basic residues" evidence="8">
    <location>
        <begin position="145"/>
        <end position="154"/>
    </location>
</feature>
<comment type="similarity">
    <text evidence="3">Belongs to the HARBI1 family.</text>
</comment>
<comment type="subcellular location">
    <subcellularLocation>
        <location evidence="2">Nucleus</location>
    </subcellularLocation>
</comment>
<dbReference type="Proteomes" id="UP001281410">
    <property type="component" value="Unassembled WGS sequence"/>
</dbReference>
<dbReference type="Pfam" id="PF13359">
    <property type="entry name" value="DDE_Tnp_4"/>
    <property type="match status" value="1"/>
</dbReference>
<reference evidence="12" key="1">
    <citation type="journal article" date="2023" name="Plant J.">
        <title>Genome sequences and population genomics provide insights into the demographic history, inbreeding, and mutation load of two 'living fossil' tree species of Dipteronia.</title>
        <authorList>
            <person name="Feng Y."/>
            <person name="Comes H.P."/>
            <person name="Chen J."/>
            <person name="Zhu S."/>
            <person name="Lu R."/>
            <person name="Zhang X."/>
            <person name="Li P."/>
            <person name="Qiu J."/>
            <person name="Olsen K.M."/>
            <person name="Qiu Y."/>
        </authorList>
    </citation>
    <scope>NUCLEOTIDE SEQUENCE</scope>
    <source>
        <strain evidence="12">NBL</strain>
    </source>
</reference>
<protein>
    <recommendedName>
        <fullName evidence="14">Transposase</fullName>
    </recommendedName>
</protein>
<dbReference type="GO" id="GO:0004518">
    <property type="term" value="F:nuclease activity"/>
    <property type="evidence" value="ECO:0007669"/>
    <property type="project" value="UniProtKB-KW"/>
</dbReference>
<evidence type="ECO:0000259" key="11">
    <source>
        <dbReference type="Pfam" id="PF26138"/>
    </source>
</evidence>
<evidence type="ECO:0000256" key="3">
    <source>
        <dbReference type="ARBA" id="ARBA00006958"/>
    </source>
</evidence>